<protein>
    <submittedName>
        <fullName evidence="1">Uncharacterized protein</fullName>
    </submittedName>
</protein>
<dbReference type="AlphaFoldDB" id="A0A6S6UBV0"/>
<reference evidence="1" key="1">
    <citation type="submission" date="2020-01" db="EMBL/GenBank/DDBJ databases">
        <authorList>
            <person name="Meier V. D."/>
            <person name="Meier V D."/>
        </authorList>
    </citation>
    <scope>NUCLEOTIDE SEQUENCE</scope>
    <source>
        <strain evidence="1">HLG_WM_MAG_10</strain>
    </source>
</reference>
<name>A0A6S6UBV0_9BACT</name>
<organism evidence="1">
    <name type="scientific">uncultured Aureispira sp</name>
    <dbReference type="NCBI Taxonomy" id="1331704"/>
    <lineage>
        <taxon>Bacteria</taxon>
        <taxon>Pseudomonadati</taxon>
        <taxon>Bacteroidota</taxon>
        <taxon>Saprospiria</taxon>
        <taxon>Saprospirales</taxon>
        <taxon>Saprospiraceae</taxon>
        <taxon>Aureispira</taxon>
        <taxon>environmental samples</taxon>
    </lineage>
</organism>
<gene>
    <name evidence="1" type="ORF">HELGO_WM20976</name>
</gene>
<sequence length="182" mass="21292">MFSFFRRFFRRNKKVQHPLFGALVYRTNRAQNKKELPGFWEGLLSNDGSPLQLVIWGDKKTSPHPKQEALFNRMLNNIEEYIQASKEGLYVHIQAEEFRKEQNEDLFLDLNAPGVTWTLEQVYIQAYPMSVRLQDDLNQDKDGVAWGFRFKISGLYNGDGSVTAYSAYVNLDLHPKFPFTYQ</sequence>
<accession>A0A6S6UBV0</accession>
<evidence type="ECO:0000313" key="1">
    <source>
        <dbReference type="EMBL" id="CAA6826820.1"/>
    </source>
</evidence>
<proteinExistence type="predicted"/>
<dbReference type="EMBL" id="CACVAQ010000388">
    <property type="protein sequence ID" value="CAA6826820.1"/>
    <property type="molecule type" value="Genomic_DNA"/>
</dbReference>